<protein>
    <submittedName>
        <fullName evidence="6">Branched-chain amino acid transport system substrate-binding protein</fullName>
    </submittedName>
</protein>
<evidence type="ECO:0000313" key="6">
    <source>
        <dbReference type="EMBL" id="SMF58434.1"/>
    </source>
</evidence>
<keyword evidence="7" id="KW-1185">Reference proteome</keyword>
<dbReference type="PANTHER" id="PTHR30483:SF6">
    <property type="entry name" value="PERIPLASMIC BINDING PROTEIN OF ABC TRANSPORTER FOR NATURAL AMINO ACIDS"/>
    <property type="match status" value="1"/>
</dbReference>
<evidence type="ECO:0000256" key="2">
    <source>
        <dbReference type="ARBA" id="ARBA00022729"/>
    </source>
</evidence>
<feature type="domain" description="Leucine-binding protein" evidence="5">
    <location>
        <begin position="39"/>
        <end position="387"/>
    </location>
</feature>
<dbReference type="Pfam" id="PF13458">
    <property type="entry name" value="Peripla_BP_6"/>
    <property type="match status" value="1"/>
</dbReference>
<dbReference type="InterPro" id="IPR028081">
    <property type="entry name" value="Leu-bd"/>
</dbReference>
<sequence length="413" mass="44503">MKSFQRRRVLRTMALATTVLATGLMTGFAGTAAAQERKSVKIGYAISKTGGNAGGAGITTLPNYQLWVKDVNDAGGLELPDGKKLPIEVIEYDDRSSAEEVVRAVERLATQDKADFILVPWGTGFNLAVAPLFDRYGYPQLAVSAVTDKAPDFVKRWKKSFWMLGGGHDYARALAAILADAKKAGMVNGKVAMISIADGFGIDLVTAARPAFKEAGIEVIYDKTYPGGTSDFSPMINEAKASGADAFVAFSYPPETFALTQQAQVASFSPKVLYLGVGTGFPVYGKNNGENATGIMSLGGIDPNNKMNADYRKRHEAVTGVAPDYWGSVITYASLQMLQEAIKRKGLDKAAVSAELASGTFQTVLGETKFEDNQLRQLWWTGQWQNGQFVGVMPADRPGASKVVLPRGEWKKK</sequence>
<dbReference type="InterPro" id="IPR006311">
    <property type="entry name" value="TAT_signal"/>
</dbReference>
<dbReference type="SUPFAM" id="SSF53822">
    <property type="entry name" value="Periplasmic binding protein-like I"/>
    <property type="match status" value="1"/>
</dbReference>
<keyword evidence="2 4" id="KW-0732">Signal</keyword>
<organism evidence="6 7">
    <name type="scientific">Xaviernesmea oryzae</name>
    <dbReference type="NCBI Taxonomy" id="464029"/>
    <lineage>
        <taxon>Bacteria</taxon>
        <taxon>Pseudomonadati</taxon>
        <taxon>Pseudomonadota</taxon>
        <taxon>Alphaproteobacteria</taxon>
        <taxon>Hyphomicrobiales</taxon>
        <taxon>Rhizobiaceae</taxon>
        <taxon>Rhizobium/Agrobacterium group</taxon>
        <taxon>Xaviernesmea</taxon>
    </lineage>
</organism>
<dbReference type="PANTHER" id="PTHR30483">
    <property type="entry name" value="LEUCINE-SPECIFIC-BINDING PROTEIN"/>
    <property type="match status" value="1"/>
</dbReference>
<evidence type="ECO:0000256" key="1">
    <source>
        <dbReference type="ARBA" id="ARBA00010062"/>
    </source>
</evidence>
<proteinExistence type="inferred from homology"/>
<dbReference type="GO" id="GO:0006865">
    <property type="term" value="P:amino acid transport"/>
    <property type="evidence" value="ECO:0007669"/>
    <property type="project" value="UniProtKB-KW"/>
</dbReference>
<dbReference type="Gene3D" id="3.40.50.2300">
    <property type="match status" value="2"/>
</dbReference>
<dbReference type="STRING" id="464029.SAMN02982989_0791"/>
<accession>A0A1X7FTC7</accession>
<dbReference type="OrthoDB" id="9786833at2"/>
<dbReference type="InterPro" id="IPR028082">
    <property type="entry name" value="Peripla_BP_I"/>
</dbReference>
<dbReference type="EMBL" id="FXAF01000008">
    <property type="protein sequence ID" value="SMF58434.1"/>
    <property type="molecule type" value="Genomic_DNA"/>
</dbReference>
<reference evidence="7" key="1">
    <citation type="submission" date="2017-04" db="EMBL/GenBank/DDBJ databases">
        <authorList>
            <person name="Varghese N."/>
            <person name="Submissions S."/>
        </authorList>
    </citation>
    <scope>NUCLEOTIDE SEQUENCE [LARGE SCALE GENOMIC DNA]</scope>
    <source>
        <strain evidence="7">B4P</strain>
    </source>
</reference>
<comment type="similarity">
    <text evidence="1">Belongs to the leucine-binding protein family.</text>
</comment>
<evidence type="ECO:0000256" key="3">
    <source>
        <dbReference type="ARBA" id="ARBA00022970"/>
    </source>
</evidence>
<dbReference type="CDD" id="cd06338">
    <property type="entry name" value="PBP1_ABC_ligand_binding-like"/>
    <property type="match status" value="1"/>
</dbReference>
<gene>
    <name evidence="6" type="ORF">SAMN02982989_0791</name>
</gene>
<evidence type="ECO:0000259" key="5">
    <source>
        <dbReference type="Pfam" id="PF13458"/>
    </source>
</evidence>
<keyword evidence="3" id="KW-0029">Amino-acid transport</keyword>
<dbReference type="RefSeq" id="WP_085423706.1">
    <property type="nucleotide sequence ID" value="NZ_FXAF01000008.1"/>
</dbReference>
<feature type="chain" id="PRO_5013005020" evidence="4">
    <location>
        <begin position="22"/>
        <end position="413"/>
    </location>
</feature>
<dbReference type="InterPro" id="IPR051010">
    <property type="entry name" value="BCAA_transport"/>
</dbReference>
<feature type="signal peptide" evidence="4">
    <location>
        <begin position="1"/>
        <end position="21"/>
    </location>
</feature>
<evidence type="ECO:0000313" key="7">
    <source>
        <dbReference type="Proteomes" id="UP000192903"/>
    </source>
</evidence>
<evidence type="ECO:0000256" key="4">
    <source>
        <dbReference type="SAM" id="SignalP"/>
    </source>
</evidence>
<name>A0A1X7FTC7_9HYPH</name>
<dbReference type="Proteomes" id="UP000192903">
    <property type="component" value="Unassembled WGS sequence"/>
</dbReference>
<keyword evidence="3" id="KW-0813">Transport</keyword>
<dbReference type="AlphaFoldDB" id="A0A1X7FTC7"/>
<dbReference type="PROSITE" id="PS51318">
    <property type="entry name" value="TAT"/>
    <property type="match status" value="1"/>
</dbReference>